<evidence type="ECO:0000313" key="2">
    <source>
        <dbReference type="Proteomes" id="UP000036681"/>
    </source>
</evidence>
<feature type="transmembrane region" description="Helical" evidence="1">
    <location>
        <begin position="96"/>
        <end position="116"/>
    </location>
</feature>
<keyword evidence="1" id="KW-0472">Membrane</keyword>
<evidence type="ECO:0000313" key="3">
    <source>
        <dbReference type="WBParaSite" id="ALUE_0001095001-mRNA-1"/>
    </source>
</evidence>
<organism evidence="2 3">
    <name type="scientific">Ascaris lumbricoides</name>
    <name type="common">Giant roundworm</name>
    <dbReference type="NCBI Taxonomy" id="6252"/>
    <lineage>
        <taxon>Eukaryota</taxon>
        <taxon>Metazoa</taxon>
        <taxon>Ecdysozoa</taxon>
        <taxon>Nematoda</taxon>
        <taxon>Chromadorea</taxon>
        <taxon>Rhabditida</taxon>
        <taxon>Spirurina</taxon>
        <taxon>Ascaridomorpha</taxon>
        <taxon>Ascaridoidea</taxon>
        <taxon>Ascarididae</taxon>
        <taxon>Ascaris</taxon>
    </lineage>
</organism>
<reference evidence="3" key="1">
    <citation type="submission" date="2017-02" db="UniProtKB">
        <authorList>
            <consortium name="WormBaseParasite"/>
        </authorList>
    </citation>
    <scope>IDENTIFICATION</scope>
</reference>
<evidence type="ECO:0000256" key="1">
    <source>
        <dbReference type="SAM" id="Phobius"/>
    </source>
</evidence>
<dbReference type="WBParaSite" id="ALUE_0001095001-mRNA-1">
    <property type="protein sequence ID" value="ALUE_0001095001-mRNA-1"/>
    <property type="gene ID" value="ALUE_0001095001"/>
</dbReference>
<dbReference type="AlphaFoldDB" id="A0A0M3I300"/>
<accession>A0A0M3I300</accession>
<name>A0A0M3I300_ASCLU</name>
<sequence length="122" mass="13767">MAAEVRFLSLAPGVQGAWNNGCLILLFTRTVRKNDCDLRNIYITVENTGFLCAVVEARFVSHTWWLMLNSMAVAVQVLFVYALNSRCARGCTGVQVCTWFCLPTMGSEWLLAAWLWRLSSLK</sequence>
<protein>
    <submittedName>
        <fullName evidence="3">G_PROTEIN_RECEP_F2_4 domain-containing protein</fullName>
    </submittedName>
</protein>
<dbReference type="Proteomes" id="UP000036681">
    <property type="component" value="Unplaced"/>
</dbReference>
<feature type="transmembrane region" description="Helical" evidence="1">
    <location>
        <begin position="64"/>
        <end position="84"/>
    </location>
</feature>
<keyword evidence="2" id="KW-1185">Reference proteome</keyword>
<proteinExistence type="predicted"/>
<keyword evidence="1" id="KW-1133">Transmembrane helix</keyword>
<keyword evidence="1" id="KW-0812">Transmembrane</keyword>